<dbReference type="InterPro" id="IPR011434">
    <property type="entry name" value="Ltp-like_HTH"/>
</dbReference>
<sequence length="151" mass="16806">MKKLAIAICALLLLVGCGSDASNDAVQNEQNTNQQAEIQTEEKEAESNVPAEYKAALKSAENYAKLMHMSKKGIYEQLISEYGDQFPEEAAQYAVDHLEGIDWNKNALESAKNYRETMSMSNQAIYDQLVSEAGEQFTSEEAQYAIDNLPQ</sequence>
<dbReference type="EMBL" id="JBBNPS010000006">
    <property type="protein sequence ID" value="MEQ3353358.1"/>
    <property type="molecule type" value="Genomic_DNA"/>
</dbReference>
<dbReference type="PROSITE" id="PS51257">
    <property type="entry name" value="PROKAR_LIPOPROTEIN"/>
    <property type="match status" value="1"/>
</dbReference>
<feature type="domain" description="Putative host cell surface-exposed lipoprotein Ltp-like HTH region" evidence="2">
    <location>
        <begin position="52"/>
        <end position="98"/>
    </location>
</feature>
<feature type="chain" id="PRO_5046238963" evidence="1">
    <location>
        <begin position="22"/>
        <end position="151"/>
    </location>
</feature>
<evidence type="ECO:0000259" key="2">
    <source>
        <dbReference type="Pfam" id="PF07553"/>
    </source>
</evidence>
<evidence type="ECO:0000256" key="1">
    <source>
        <dbReference type="SAM" id="SignalP"/>
    </source>
</evidence>
<keyword evidence="3" id="KW-0449">Lipoprotein</keyword>
<name>A0ABV1J594_9FIRM</name>
<organism evidence="3 4">
    <name type="scientific">Aedoeadaptatus acetigenes</name>
    <dbReference type="NCBI Taxonomy" id="2981723"/>
    <lineage>
        <taxon>Bacteria</taxon>
        <taxon>Bacillati</taxon>
        <taxon>Bacillota</taxon>
        <taxon>Tissierellia</taxon>
        <taxon>Tissierellales</taxon>
        <taxon>Peptoniphilaceae</taxon>
        <taxon>Aedoeadaptatus</taxon>
    </lineage>
</organism>
<feature type="signal peptide" evidence="1">
    <location>
        <begin position="1"/>
        <end position="21"/>
    </location>
</feature>
<keyword evidence="1" id="KW-0732">Signal</keyword>
<evidence type="ECO:0000313" key="4">
    <source>
        <dbReference type="Proteomes" id="UP001481872"/>
    </source>
</evidence>
<protein>
    <submittedName>
        <fullName evidence="3">Ltp family lipoprotein</fullName>
    </submittedName>
</protein>
<reference evidence="3 4" key="1">
    <citation type="submission" date="2024-04" db="EMBL/GenBank/DDBJ databases">
        <title>Human intestinal bacterial collection.</title>
        <authorList>
            <person name="Pauvert C."/>
            <person name="Hitch T.C.A."/>
            <person name="Clavel T."/>
        </authorList>
    </citation>
    <scope>NUCLEOTIDE SEQUENCE [LARGE SCALE GENOMIC DNA]</scope>
    <source>
        <strain evidence="3 4">CLA-SR-H026</strain>
    </source>
</reference>
<dbReference type="Proteomes" id="UP001481872">
    <property type="component" value="Unassembled WGS sequence"/>
</dbReference>
<dbReference type="InterPro" id="IPR036388">
    <property type="entry name" value="WH-like_DNA-bd_sf"/>
</dbReference>
<dbReference type="Gene3D" id="1.10.10.10">
    <property type="entry name" value="Winged helix-like DNA-binding domain superfamily/Winged helix DNA-binding domain"/>
    <property type="match status" value="2"/>
</dbReference>
<feature type="domain" description="Putative host cell surface-exposed lipoprotein Ltp-like HTH region" evidence="2">
    <location>
        <begin position="102"/>
        <end position="149"/>
    </location>
</feature>
<dbReference type="RefSeq" id="WP_148471729.1">
    <property type="nucleotide sequence ID" value="NZ_JAOQJD010000001.1"/>
</dbReference>
<gene>
    <name evidence="3" type="ORF">AAA081_03450</name>
</gene>
<comment type="caution">
    <text evidence="3">The sequence shown here is derived from an EMBL/GenBank/DDBJ whole genome shotgun (WGS) entry which is preliminary data.</text>
</comment>
<accession>A0ABV1J594</accession>
<dbReference type="Pfam" id="PF07553">
    <property type="entry name" value="Lipoprotein_Ltp"/>
    <property type="match status" value="2"/>
</dbReference>
<evidence type="ECO:0000313" key="3">
    <source>
        <dbReference type="EMBL" id="MEQ3353358.1"/>
    </source>
</evidence>
<keyword evidence="4" id="KW-1185">Reference proteome</keyword>
<proteinExistence type="predicted"/>